<comment type="caution">
    <text evidence="3">The sequence shown here is derived from an EMBL/GenBank/DDBJ whole genome shotgun (WGS) entry which is preliminary data.</text>
</comment>
<feature type="region of interest" description="Disordered" evidence="1">
    <location>
        <begin position="411"/>
        <end position="532"/>
    </location>
</feature>
<evidence type="ECO:0000313" key="4">
    <source>
        <dbReference type="Proteomes" id="UP000620104"/>
    </source>
</evidence>
<proteinExistence type="predicted"/>
<dbReference type="SUPFAM" id="SSF53335">
    <property type="entry name" value="S-adenosyl-L-methionine-dependent methyltransferases"/>
    <property type="match status" value="1"/>
</dbReference>
<organism evidence="3 4">
    <name type="scientific">Naganishia liquefaciens</name>
    <dbReference type="NCBI Taxonomy" id="104408"/>
    <lineage>
        <taxon>Eukaryota</taxon>
        <taxon>Fungi</taxon>
        <taxon>Dikarya</taxon>
        <taxon>Basidiomycota</taxon>
        <taxon>Agaricomycotina</taxon>
        <taxon>Tremellomycetes</taxon>
        <taxon>Filobasidiales</taxon>
        <taxon>Filobasidiaceae</taxon>
        <taxon>Naganishia</taxon>
    </lineage>
</organism>
<dbReference type="InterPro" id="IPR029063">
    <property type="entry name" value="SAM-dependent_MTases_sf"/>
</dbReference>
<sequence>MSETAKAVYVPRAKREALAREAAAKASSEQEGSNPAAHLIAISEEETQDWSFARKWFFDRSETFKRLQNVKKQFGEDPRVENLFNQQRANSTQNAPVSRRFADQFYQCMQDIDDTADSVLTRNATREIDNYLDLGCSPGGFSSWVMDQYPDAVGLGVTLPPEIGGLPMVSFPEGDYEVKYADLTDLQQTTDAIEQRFGSDTDGVVDLALAAAIYRDIETAQPRSGKKDDESSAPPGARAILSLSQVSLILKHLQAGGHFVFVLSNKPDPITIQTLVLLRQLFERIFPCKGKTLHGVRSSFYLFCEAFNREKYQKDEVSGILDKTIDSMRDTARMMIQEGDSDSAELDQALQRLGINDNKNKEFFAADMIWLPEYQDQNALLEKEGDFVQDFFQKLWLGQVRSIEEKISNLDRQHSHRRGARSDWISKGPSFGEHTRGHQATDGSQTAVLGVDTWRRTGASPAQAPVQQTETGQAEDGWQIAKGKTGSHAKATGNYTDGRNSRSIAGQRKESTTKASSAFSQDQGVFGGAWRR</sequence>
<dbReference type="Gene3D" id="3.40.50.12760">
    <property type="match status" value="1"/>
</dbReference>
<dbReference type="Pfam" id="PF01728">
    <property type="entry name" value="FtsJ"/>
    <property type="match status" value="1"/>
</dbReference>
<dbReference type="InterPro" id="IPR002877">
    <property type="entry name" value="RNA_MeTrfase_FtsJ_dom"/>
</dbReference>
<evidence type="ECO:0000313" key="3">
    <source>
        <dbReference type="EMBL" id="GHJ88517.1"/>
    </source>
</evidence>
<name>A0A8H3TWQ1_9TREE</name>
<protein>
    <recommendedName>
        <fullName evidence="2">Ribosomal RNA methyltransferase FtsJ domain-containing protein</fullName>
    </recommendedName>
</protein>
<dbReference type="AlphaFoldDB" id="A0A8H3TWQ1"/>
<feature type="compositionally biased region" description="Polar residues" evidence="1">
    <location>
        <begin position="513"/>
        <end position="523"/>
    </location>
</feature>
<feature type="domain" description="Ribosomal RNA methyltransferase FtsJ" evidence="2">
    <location>
        <begin position="128"/>
        <end position="306"/>
    </location>
</feature>
<gene>
    <name evidence="3" type="ORF">NliqN6_4919</name>
</gene>
<reference evidence="3" key="1">
    <citation type="submission" date="2020-07" db="EMBL/GenBank/DDBJ databases">
        <title>Draft Genome Sequence of a Deep-Sea Yeast, Naganishia (Cryptococcus) liquefaciens strain N6.</title>
        <authorList>
            <person name="Han Y.W."/>
            <person name="Kajitani R."/>
            <person name="Morimoto H."/>
            <person name="Parhat M."/>
            <person name="Tsubouchi H."/>
            <person name="Bakenova O."/>
            <person name="Ogata M."/>
            <person name="Argunhan B."/>
            <person name="Aoki R."/>
            <person name="Kajiwara S."/>
            <person name="Itoh T."/>
            <person name="Iwasaki H."/>
        </authorList>
    </citation>
    <scope>NUCLEOTIDE SEQUENCE</scope>
    <source>
        <strain evidence="3">N6</strain>
    </source>
</reference>
<dbReference type="GO" id="GO:0008168">
    <property type="term" value="F:methyltransferase activity"/>
    <property type="evidence" value="ECO:0007669"/>
    <property type="project" value="InterPro"/>
</dbReference>
<evidence type="ECO:0000259" key="2">
    <source>
        <dbReference type="Pfam" id="PF01728"/>
    </source>
</evidence>
<dbReference type="GO" id="GO:0032259">
    <property type="term" value="P:methylation"/>
    <property type="evidence" value="ECO:0007669"/>
    <property type="project" value="InterPro"/>
</dbReference>
<dbReference type="OrthoDB" id="417125at2759"/>
<feature type="compositionally biased region" description="Polar residues" evidence="1">
    <location>
        <begin position="493"/>
        <end position="504"/>
    </location>
</feature>
<accession>A0A8H3TWQ1</accession>
<evidence type="ECO:0000256" key="1">
    <source>
        <dbReference type="SAM" id="MobiDB-lite"/>
    </source>
</evidence>
<dbReference type="EMBL" id="BLZA01000030">
    <property type="protein sequence ID" value="GHJ88517.1"/>
    <property type="molecule type" value="Genomic_DNA"/>
</dbReference>
<keyword evidence="4" id="KW-1185">Reference proteome</keyword>
<dbReference type="Proteomes" id="UP000620104">
    <property type="component" value="Unassembled WGS sequence"/>
</dbReference>